<organism evidence="1 2">
    <name type="scientific">Neomesorhizobium albiziae</name>
    <dbReference type="NCBI Taxonomy" id="335020"/>
    <lineage>
        <taxon>Bacteria</taxon>
        <taxon>Pseudomonadati</taxon>
        <taxon>Pseudomonadota</taxon>
        <taxon>Alphaproteobacteria</taxon>
        <taxon>Hyphomicrobiales</taxon>
        <taxon>Phyllobacteriaceae</taxon>
        <taxon>Neomesorhizobium</taxon>
    </lineage>
</organism>
<dbReference type="PANTHER" id="PTHR43861">
    <property type="entry name" value="TRANS-ACONITATE 2-METHYLTRANSFERASE-RELATED"/>
    <property type="match status" value="1"/>
</dbReference>
<sequence length="386" mass="41998">MKCTICDSVDVVELPVPHPSRSVVSDGSIFPWALRKSSCCVCGATSHSESLSKDKVRTFYSTDYDLGLYNSGFDVRRGGSYASLVKREAGSLQPRDVLEIGCGAGFVLKELSKIWPRSGFTGLEAASSLTVGVPQPGITILNRYLEDFSAPPGSFDLIFAINVIEHAADPCQFLNKISHLLKPEGIAILIFPSAIPNLELLFVDHVHTFTSRAFAILAAKANLRVIANTELAQSTGGDFQCATLMPLSSPHSPLRDSVRPSIPTSNELNDLTRARIRYLTAWRNLDEILLGRLVCHSTVYAFGAGETATLLRAYAPTTWSRIKILLVDDPAGARRLGIPVEAISSTDVGGGAALLLATHPRTQTRLSPYFDNKRFAVTTWHDIVDR</sequence>
<keyword evidence="1" id="KW-0489">Methyltransferase</keyword>
<keyword evidence="1" id="KW-0808">Transferase</keyword>
<dbReference type="Pfam" id="PF13489">
    <property type="entry name" value="Methyltransf_23"/>
    <property type="match status" value="1"/>
</dbReference>
<evidence type="ECO:0000313" key="1">
    <source>
        <dbReference type="EMBL" id="SFK97238.1"/>
    </source>
</evidence>
<protein>
    <submittedName>
        <fullName evidence="1">Methyltransferase domain-containing protein</fullName>
    </submittedName>
</protein>
<dbReference type="GO" id="GO:0032259">
    <property type="term" value="P:methylation"/>
    <property type="evidence" value="ECO:0007669"/>
    <property type="project" value="UniProtKB-KW"/>
</dbReference>
<dbReference type="Proteomes" id="UP000323300">
    <property type="component" value="Unassembled WGS sequence"/>
</dbReference>
<dbReference type="EMBL" id="FOSL01000020">
    <property type="protein sequence ID" value="SFK97238.1"/>
    <property type="molecule type" value="Genomic_DNA"/>
</dbReference>
<gene>
    <name evidence="1" type="ORF">SAMN04488498_12014</name>
</gene>
<evidence type="ECO:0000313" key="2">
    <source>
        <dbReference type="Proteomes" id="UP000323300"/>
    </source>
</evidence>
<name>A0A1I4DU76_9HYPH</name>
<dbReference type="Gene3D" id="3.40.50.150">
    <property type="entry name" value="Vaccinia Virus protein VP39"/>
    <property type="match status" value="1"/>
</dbReference>
<dbReference type="InterPro" id="IPR029063">
    <property type="entry name" value="SAM-dependent_MTases_sf"/>
</dbReference>
<dbReference type="RefSeq" id="WP_149762751.1">
    <property type="nucleotide sequence ID" value="NZ_BSPE01000046.1"/>
</dbReference>
<proteinExistence type="predicted"/>
<accession>A0A1I4DU76</accession>
<dbReference type="SUPFAM" id="SSF53335">
    <property type="entry name" value="S-adenosyl-L-methionine-dependent methyltransferases"/>
    <property type="match status" value="1"/>
</dbReference>
<dbReference type="OrthoDB" id="9810247at2"/>
<reference evidence="1 2" key="1">
    <citation type="submission" date="2016-10" db="EMBL/GenBank/DDBJ databases">
        <authorList>
            <person name="Varghese N."/>
            <person name="Submissions S."/>
        </authorList>
    </citation>
    <scope>NUCLEOTIDE SEQUENCE [LARGE SCALE GENOMIC DNA]</scope>
    <source>
        <strain evidence="1 2">DSM 21822</strain>
    </source>
</reference>
<dbReference type="PANTHER" id="PTHR43861:SF6">
    <property type="entry name" value="METHYLTRANSFERASE TYPE 11"/>
    <property type="match status" value="1"/>
</dbReference>
<dbReference type="CDD" id="cd02440">
    <property type="entry name" value="AdoMet_MTases"/>
    <property type="match status" value="1"/>
</dbReference>
<dbReference type="AlphaFoldDB" id="A0A1I4DU76"/>
<keyword evidence="2" id="KW-1185">Reference proteome</keyword>
<dbReference type="GO" id="GO:0008168">
    <property type="term" value="F:methyltransferase activity"/>
    <property type="evidence" value="ECO:0007669"/>
    <property type="project" value="UniProtKB-KW"/>
</dbReference>